<keyword evidence="3" id="KW-1185">Reference proteome</keyword>
<dbReference type="RefSeq" id="WP_091757602.1">
    <property type="nucleotide sequence ID" value="NZ_FOHB01000003.1"/>
</dbReference>
<keyword evidence="1" id="KW-0472">Membrane</keyword>
<feature type="transmembrane region" description="Helical" evidence="1">
    <location>
        <begin position="32"/>
        <end position="65"/>
    </location>
</feature>
<keyword evidence="1" id="KW-0812">Transmembrane</keyword>
<dbReference type="AlphaFoldDB" id="A0A1H9UHV7"/>
<sequence length="205" mass="22974">MSWVQALGWAGSALLVFSILQARVLRFRVLNLLACLILVVFNAVLHIWPMVAMNVVLAVINLWFIRRLLADRTDDQAYTVLQVAADDTYLQHFLQVHAGDIARYFPHLGAAAPAGDRTAYLVLRGDETVGAVVVRDAGGGVAQVELDYVTPRFRDFSPGEFVYRRSGLFTERGFRRIVTPPGMVNPYYERLGFTREGDSWTAELV</sequence>
<keyword evidence="1" id="KW-1133">Transmembrane helix</keyword>
<name>A0A1H9UHV7_9MICO</name>
<dbReference type="STRING" id="587636.SAMN05216199_1925"/>
<dbReference type="InterPro" id="IPR016181">
    <property type="entry name" value="Acyl_CoA_acyltransferase"/>
</dbReference>
<dbReference type="SUPFAM" id="SSF55729">
    <property type="entry name" value="Acyl-CoA N-acyltransferases (Nat)"/>
    <property type="match status" value="1"/>
</dbReference>
<organism evidence="2 3">
    <name type="scientific">Pedococcus cremeus</name>
    <dbReference type="NCBI Taxonomy" id="587636"/>
    <lineage>
        <taxon>Bacteria</taxon>
        <taxon>Bacillati</taxon>
        <taxon>Actinomycetota</taxon>
        <taxon>Actinomycetes</taxon>
        <taxon>Micrococcales</taxon>
        <taxon>Intrasporangiaceae</taxon>
        <taxon>Pedococcus</taxon>
    </lineage>
</organism>
<evidence type="ECO:0008006" key="4">
    <source>
        <dbReference type="Google" id="ProtNLM"/>
    </source>
</evidence>
<gene>
    <name evidence="2" type="ORF">SAMN05216199_1925</name>
</gene>
<evidence type="ECO:0000256" key="1">
    <source>
        <dbReference type="SAM" id="Phobius"/>
    </source>
</evidence>
<dbReference type="OrthoDB" id="677174at2"/>
<dbReference type="EMBL" id="FOHB01000003">
    <property type="protein sequence ID" value="SES08858.1"/>
    <property type="molecule type" value="Genomic_DNA"/>
</dbReference>
<reference evidence="3" key="1">
    <citation type="submission" date="2016-10" db="EMBL/GenBank/DDBJ databases">
        <authorList>
            <person name="Varghese N."/>
            <person name="Submissions S."/>
        </authorList>
    </citation>
    <scope>NUCLEOTIDE SEQUENCE [LARGE SCALE GENOMIC DNA]</scope>
    <source>
        <strain evidence="3">CGMCC 1.6963</strain>
    </source>
</reference>
<dbReference type="Proteomes" id="UP000199019">
    <property type="component" value="Unassembled WGS sequence"/>
</dbReference>
<evidence type="ECO:0000313" key="2">
    <source>
        <dbReference type="EMBL" id="SES08858.1"/>
    </source>
</evidence>
<evidence type="ECO:0000313" key="3">
    <source>
        <dbReference type="Proteomes" id="UP000199019"/>
    </source>
</evidence>
<accession>A0A1H9UHV7</accession>
<proteinExistence type="predicted"/>
<protein>
    <recommendedName>
        <fullName evidence="4">YgjV family protein</fullName>
    </recommendedName>
</protein>